<evidence type="ECO:0000313" key="1">
    <source>
        <dbReference type="EMBL" id="ART32000.1"/>
    </source>
</evidence>
<dbReference type="AlphaFoldDB" id="A0A1Y0B3M0"/>
<reference evidence="1" key="1">
    <citation type="submission" date="2017-03" db="EMBL/GenBank/DDBJ databases">
        <title>The mitochondrial genome of the carnivorous plant Utricularia reniformis (Lentibulariaceae): structure, comparative analysis and evolutionary landmarks.</title>
        <authorList>
            <person name="Silva S.R."/>
            <person name="Alvarenga D.O."/>
            <person name="Michael T.P."/>
            <person name="Miranda V.F.O."/>
            <person name="Varani A.M."/>
        </authorList>
    </citation>
    <scope>NUCLEOTIDE SEQUENCE</scope>
</reference>
<gene>
    <name evidence="1" type="ORF">AEK19_MT1829</name>
</gene>
<geneLocation type="mitochondrion" evidence="1"/>
<organism evidence="1">
    <name type="scientific">Utricularia reniformis</name>
    <dbReference type="NCBI Taxonomy" id="192314"/>
    <lineage>
        <taxon>Eukaryota</taxon>
        <taxon>Viridiplantae</taxon>
        <taxon>Streptophyta</taxon>
        <taxon>Embryophyta</taxon>
        <taxon>Tracheophyta</taxon>
        <taxon>Spermatophyta</taxon>
        <taxon>Magnoliopsida</taxon>
        <taxon>eudicotyledons</taxon>
        <taxon>Gunneridae</taxon>
        <taxon>Pentapetalae</taxon>
        <taxon>asterids</taxon>
        <taxon>lamiids</taxon>
        <taxon>Lamiales</taxon>
        <taxon>Lentibulariaceae</taxon>
        <taxon>Utricularia</taxon>
    </lineage>
</organism>
<accession>A0A1Y0B3M0</accession>
<proteinExistence type="predicted"/>
<sequence length="80" mass="9032">MEVGLPALMLLKEPGLDRGLDLTDESKGRVCWSKGFSTIVNESIFWAGLSQKELPWHHWLVKPGLSKGEDGRRVQRKKST</sequence>
<keyword evidence="1" id="KW-0496">Mitochondrion</keyword>
<name>A0A1Y0B3M0_9LAMI</name>
<dbReference type="EMBL" id="KY774314">
    <property type="protein sequence ID" value="ART32000.1"/>
    <property type="molecule type" value="Genomic_DNA"/>
</dbReference>
<protein>
    <submittedName>
        <fullName evidence="1">Uncharacterized protein</fullName>
    </submittedName>
</protein>